<proteinExistence type="predicted"/>
<dbReference type="EMBL" id="MFAF01000082">
    <property type="protein sequence ID" value="OGD75148.1"/>
    <property type="molecule type" value="Genomic_DNA"/>
</dbReference>
<evidence type="ECO:0000313" key="1">
    <source>
        <dbReference type="EMBL" id="OGD75148.1"/>
    </source>
</evidence>
<sequence length="149" mass="17203">MTVILLPALAATGTEWRIQDAGYQTLGFIDEDNRILDTDYEVIGYIESDRVKDEDYKILARLEQGEEILVKNISYVTQYYIELGEEDTGRLKDKRFGIIAYFDGGRITNDDDEILAYYDHDDLDTPEEMEGMPGENAILFLLYFSDIFD</sequence>
<reference evidence="1 2" key="1">
    <citation type="journal article" date="2016" name="Nat. Commun.">
        <title>Thousands of microbial genomes shed light on interconnected biogeochemical processes in an aquifer system.</title>
        <authorList>
            <person name="Anantharaman K."/>
            <person name="Brown C.T."/>
            <person name="Hug L.A."/>
            <person name="Sharon I."/>
            <person name="Castelle C.J."/>
            <person name="Probst A.J."/>
            <person name="Thomas B.C."/>
            <person name="Singh A."/>
            <person name="Wilkins M.J."/>
            <person name="Karaoz U."/>
            <person name="Brodie E.L."/>
            <person name="Williams K.H."/>
            <person name="Hubbard S.S."/>
            <person name="Banfield J.F."/>
        </authorList>
    </citation>
    <scope>NUCLEOTIDE SEQUENCE [LARGE SCALE GENOMIC DNA]</scope>
</reference>
<name>A0A1F5F682_9BACT</name>
<protein>
    <submittedName>
        <fullName evidence="1">Uncharacterized protein</fullName>
    </submittedName>
</protein>
<accession>A0A1F5F682</accession>
<dbReference type="AlphaFoldDB" id="A0A1F5F682"/>
<gene>
    <name evidence="1" type="ORF">A2Y64_09105</name>
</gene>
<evidence type="ECO:0000313" key="2">
    <source>
        <dbReference type="Proteomes" id="UP000177187"/>
    </source>
</evidence>
<dbReference type="Proteomes" id="UP000177187">
    <property type="component" value="Unassembled WGS sequence"/>
</dbReference>
<comment type="caution">
    <text evidence="1">The sequence shown here is derived from an EMBL/GenBank/DDBJ whole genome shotgun (WGS) entry which is preliminary data.</text>
</comment>
<organism evidence="1 2">
    <name type="scientific">Candidatus Coatesbacteria bacterium RBG_13_66_14</name>
    <dbReference type="NCBI Taxonomy" id="1817816"/>
    <lineage>
        <taxon>Bacteria</taxon>
        <taxon>Candidatus Coatesiibacteriota</taxon>
    </lineage>
</organism>